<evidence type="ECO:0000313" key="2">
    <source>
        <dbReference type="EMBL" id="KAK4008701.1"/>
    </source>
</evidence>
<gene>
    <name evidence="2" type="ORF">OUZ56_013834</name>
</gene>
<accession>A0ABQ9Z735</accession>
<proteinExistence type="predicted"/>
<feature type="region of interest" description="Disordered" evidence="1">
    <location>
        <begin position="115"/>
        <end position="134"/>
    </location>
</feature>
<evidence type="ECO:0000256" key="1">
    <source>
        <dbReference type="SAM" id="MobiDB-lite"/>
    </source>
</evidence>
<name>A0ABQ9Z735_9CRUS</name>
<comment type="caution">
    <text evidence="2">The sequence shown here is derived from an EMBL/GenBank/DDBJ whole genome shotgun (WGS) entry which is preliminary data.</text>
</comment>
<dbReference type="EMBL" id="JAOYFB010000002">
    <property type="protein sequence ID" value="KAK4008701.1"/>
    <property type="molecule type" value="Genomic_DNA"/>
</dbReference>
<organism evidence="2 3">
    <name type="scientific">Daphnia magna</name>
    <dbReference type="NCBI Taxonomy" id="35525"/>
    <lineage>
        <taxon>Eukaryota</taxon>
        <taxon>Metazoa</taxon>
        <taxon>Ecdysozoa</taxon>
        <taxon>Arthropoda</taxon>
        <taxon>Crustacea</taxon>
        <taxon>Branchiopoda</taxon>
        <taxon>Diplostraca</taxon>
        <taxon>Cladocera</taxon>
        <taxon>Anomopoda</taxon>
        <taxon>Daphniidae</taxon>
        <taxon>Daphnia</taxon>
    </lineage>
</organism>
<keyword evidence="3" id="KW-1185">Reference proteome</keyword>
<protein>
    <submittedName>
        <fullName evidence="2">Uncharacterized protein</fullName>
    </submittedName>
</protein>
<reference evidence="2 3" key="1">
    <citation type="journal article" date="2023" name="Nucleic Acids Res.">
        <title>The hologenome of Daphnia magna reveals possible DNA methylation and microbiome-mediated evolution of the host genome.</title>
        <authorList>
            <person name="Chaturvedi A."/>
            <person name="Li X."/>
            <person name="Dhandapani V."/>
            <person name="Marshall H."/>
            <person name="Kissane S."/>
            <person name="Cuenca-Cambronero M."/>
            <person name="Asole G."/>
            <person name="Calvet F."/>
            <person name="Ruiz-Romero M."/>
            <person name="Marangio P."/>
            <person name="Guigo R."/>
            <person name="Rago D."/>
            <person name="Mirbahai L."/>
            <person name="Eastwood N."/>
            <person name="Colbourne J.K."/>
            <person name="Zhou J."/>
            <person name="Mallon E."/>
            <person name="Orsini L."/>
        </authorList>
    </citation>
    <scope>NUCLEOTIDE SEQUENCE [LARGE SCALE GENOMIC DNA]</scope>
    <source>
        <strain evidence="2">LRV0_1</strain>
    </source>
</reference>
<dbReference type="Proteomes" id="UP001234178">
    <property type="component" value="Unassembled WGS sequence"/>
</dbReference>
<evidence type="ECO:0000313" key="3">
    <source>
        <dbReference type="Proteomes" id="UP001234178"/>
    </source>
</evidence>
<sequence>MATLRAQDGKEDEKSGAKGVSFSRIVGAGVGSSRVPFFFLYLSSSVKAILKRCLLRNTVPTEGWWLIGKLFEAISNPLAFEFIGLGPDTYIGSPLCTWNNLVHQKQLVLVSDIGQHNHRRKERKDGKPMPTPQL</sequence>